<dbReference type="AlphaFoldDB" id="A0A4Q9PVG7"/>
<protein>
    <submittedName>
        <fullName evidence="1">Uncharacterized protein</fullName>
    </submittedName>
</protein>
<reference evidence="1 2" key="1">
    <citation type="submission" date="2019-01" db="EMBL/GenBank/DDBJ databases">
        <title>Draft genome sequences of three monokaryotic isolates of the white-rot basidiomycete fungus Dichomitus squalens.</title>
        <authorList>
            <consortium name="DOE Joint Genome Institute"/>
            <person name="Lopez S.C."/>
            <person name="Andreopoulos B."/>
            <person name="Pangilinan J."/>
            <person name="Lipzen A."/>
            <person name="Riley R."/>
            <person name="Ahrendt S."/>
            <person name="Ng V."/>
            <person name="Barry K."/>
            <person name="Daum C."/>
            <person name="Grigoriev I.V."/>
            <person name="Hilden K.S."/>
            <person name="Makela M.R."/>
            <person name="de Vries R.P."/>
        </authorList>
    </citation>
    <scope>NUCLEOTIDE SEQUENCE [LARGE SCALE GENOMIC DNA]</scope>
    <source>
        <strain evidence="1 2">CBS 464.89</strain>
    </source>
</reference>
<dbReference type="Proteomes" id="UP000292082">
    <property type="component" value="Unassembled WGS sequence"/>
</dbReference>
<gene>
    <name evidence="1" type="ORF">BD310DRAFT_926979</name>
</gene>
<evidence type="ECO:0000313" key="1">
    <source>
        <dbReference type="EMBL" id="TBU58456.1"/>
    </source>
</evidence>
<accession>A0A4Q9PVG7</accession>
<proteinExistence type="predicted"/>
<keyword evidence="2" id="KW-1185">Reference proteome</keyword>
<sequence length="193" mass="21861">MENDVAGLRWGMARRRQTPPGDDFARTAGRGGFLSLVGRLRSGLRSVLSARQGDHLISLSKWLQRRERHCIVGPAPSSHPRATEHRRYLHCTQLYQYQYTYSNIAEPFECHITPRLEIMSTQLFCQAPLCCVAIPYVVDSDGSRAIETCLVAVPCKCRNLRAGLLFPRDGVRVDDLLSQRLSKRRRSIIHAST</sequence>
<evidence type="ECO:0000313" key="2">
    <source>
        <dbReference type="Proteomes" id="UP000292082"/>
    </source>
</evidence>
<name>A0A4Q9PVG7_9APHY</name>
<organism evidence="1 2">
    <name type="scientific">Dichomitus squalens</name>
    <dbReference type="NCBI Taxonomy" id="114155"/>
    <lineage>
        <taxon>Eukaryota</taxon>
        <taxon>Fungi</taxon>
        <taxon>Dikarya</taxon>
        <taxon>Basidiomycota</taxon>
        <taxon>Agaricomycotina</taxon>
        <taxon>Agaricomycetes</taxon>
        <taxon>Polyporales</taxon>
        <taxon>Polyporaceae</taxon>
        <taxon>Dichomitus</taxon>
    </lineage>
</organism>
<dbReference type="EMBL" id="ML145124">
    <property type="protein sequence ID" value="TBU58456.1"/>
    <property type="molecule type" value="Genomic_DNA"/>
</dbReference>